<protein>
    <recommendedName>
        <fullName evidence="1">non-specific serine/threonine protein kinase</fullName>
        <ecNumber evidence="1">2.7.11.1</ecNumber>
    </recommendedName>
</protein>
<proteinExistence type="predicted"/>
<dbReference type="EC" id="2.7.11.1" evidence="1"/>
<keyword evidence="4 7" id="KW-0547">Nucleotide-binding</keyword>
<keyword evidence="8" id="KW-0472">Membrane</keyword>
<gene>
    <name evidence="10" type="primary">prkC_6</name>
    <name evidence="10" type="ORF">K239x_05530</name>
</gene>
<dbReference type="InterPro" id="IPR000719">
    <property type="entry name" value="Prot_kinase_dom"/>
</dbReference>
<feature type="binding site" evidence="7">
    <location>
        <position position="55"/>
    </location>
    <ligand>
        <name>ATP</name>
        <dbReference type="ChEBI" id="CHEBI:30616"/>
    </ligand>
</feature>
<sequence>MVDEASIAQLLGPTDTPDMMGWFGGYEISGIIGSGGMGIVMKGLDVSLNRFVAIKVLNPAMGCTSAERKRFARETQAAAAVVHENVISIHGVDEWNGTPYLVMPYVKGESLQQRIDRTAPLSLENTLEIGLQIARGLAAAHDQGLVHRDIKPANILMSESISRILITDFGLARAADDVSLTNSGVISGTPQYISPEQAKSEAVDTFTDLFSLGSVMYAMQCGHPPFRADTSYGILRRITDHPHRKLSQIQSATPVWMESIIDRLLQKDPTKRFDSAHELAKTLEDCLAHLRQPTVVQLPRIRRIANPYRHLFTALVVLLVIAAVTASVLQWAKISDVTEIPNESPTAASDEALPVSPDNHSSMIWQYDDTGLTQLEQALATLLNETQIPLNGK</sequence>
<keyword evidence="3 10" id="KW-0808">Transferase</keyword>
<evidence type="ECO:0000256" key="2">
    <source>
        <dbReference type="ARBA" id="ARBA00022527"/>
    </source>
</evidence>
<keyword evidence="5 10" id="KW-0418">Kinase</keyword>
<evidence type="ECO:0000313" key="11">
    <source>
        <dbReference type="Proteomes" id="UP000319817"/>
    </source>
</evidence>
<dbReference type="PROSITE" id="PS00108">
    <property type="entry name" value="PROTEIN_KINASE_ST"/>
    <property type="match status" value="1"/>
</dbReference>
<name>A0A517NND3_9BACT</name>
<evidence type="ECO:0000259" key="9">
    <source>
        <dbReference type="PROSITE" id="PS50011"/>
    </source>
</evidence>
<dbReference type="Proteomes" id="UP000319817">
    <property type="component" value="Chromosome"/>
</dbReference>
<feature type="transmembrane region" description="Helical" evidence="8">
    <location>
        <begin position="311"/>
        <end position="332"/>
    </location>
</feature>
<evidence type="ECO:0000256" key="5">
    <source>
        <dbReference type="ARBA" id="ARBA00022777"/>
    </source>
</evidence>
<evidence type="ECO:0000313" key="10">
    <source>
        <dbReference type="EMBL" id="QDT08613.1"/>
    </source>
</evidence>
<dbReference type="PROSITE" id="PS00107">
    <property type="entry name" value="PROTEIN_KINASE_ATP"/>
    <property type="match status" value="1"/>
</dbReference>
<keyword evidence="8" id="KW-0812">Transmembrane</keyword>
<dbReference type="GO" id="GO:0004674">
    <property type="term" value="F:protein serine/threonine kinase activity"/>
    <property type="evidence" value="ECO:0007669"/>
    <property type="project" value="UniProtKB-KW"/>
</dbReference>
<feature type="domain" description="Protein kinase" evidence="9">
    <location>
        <begin position="26"/>
        <end position="295"/>
    </location>
</feature>
<dbReference type="Pfam" id="PF00069">
    <property type="entry name" value="Pkinase"/>
    <property type="match status" value="1"/>
</dbReference>
<dbReference type="EMBL" id="CP036526">
    <property type="protein sequence ID" value="QDT08613.1"/>
    <property type="molecule type" value="Genomic_DNA"/>
</dbReference>
<evidence type="ECO:0000256" key="8">
    <source>
        <dbReference type="SAM" id="Phobius"/>
    </source>
</evidence>
<dbReference type="InterPro" id="IPR008271">
    <property type="entry name" value="Ser/Thr_kinase_AS"/>
</dbReference>
<dbReference type="PROSITE" id="PS50011">
    <property type="entry name" value="PROTEIN_KINASE_DOM"/>
    <property type="match status" value="1"/>
</dbReference>
<evidence type="ECO:0000256" key="1">
    <source>
        <dbReference type="ARBA" id="ARBA00012513"/>
    </source>
</evidence>
<dbReference type="AlphaFoldDB" id="A0A517NND3"/>
<dbReference type="SMART" id="SM00220">
    <property type="entry name" value="S_TKc"/>
    <property type="match status" value="1"/>
</dbReference>
<dbReference type="GO" id="GO:0005524">
    <property type="term" value="F:ATP binding"/>
    <property type="evidence" value="ECO:0007669"/>
    <property type="project" value="UniProtKB-UniRule"/>
</dbReference>
<dbReference type="CDD" id="cd14014">
    <property type="entry name" value="STKc_PknB_like"/>
    <property type="match status" value="1"/>
</dbReference>
<dbReference type="Gene3D" id="3.30.200.20">
    <property type="entry name" value="Phosphorylase Kinase, domain 1"/>
    <property type="match status" value="1"/>
</dbReference>
<keyword evidence="2" id="KW-0723">Serine/threonine-protein kinase</keyword>
<dbReference type="InterPro" id="IPR017441">
    <property type="entry name" value="Protein_kinase_ATP_BS"/>
</dbReference>
<evidence type="ECO:0000256" key="3">
    <source>
        <dbReference type="ARBA" id="ARBA00022679"/>
    </source>
</evidence>
<evidence type="ECO:0000256" key="6">
    <source>
        <dbReference type="ARBA" id="ARBA00022840"/>
    </source>
</evidence>
<organism evidence="10 11">
    <name type="scientific">Stieleria marina</name>
    <dbReference type="NCBI Taxonomy" id="1930275"/>
    <lineage>
        <taxon>Bacteria</taxon>
        <taxon>Pseudomonadati</taxon>
        <taxon>Planctomycetota</taxon>
        <taxon>Planctomycetia</taxon>
        <taxon>Pirellulales</taxon>
        <taxon>Pirellulaceae</taxon>
        <taxon>Stieleria</taxon>
    </lineage>
</organism>
<dbReference type="Gene3D" id="1.10.510.10">
    <property type="entry name" value="Transferase(Phosphotransferase) domain 1"/>
    <property type="match status" value="1"/>
</dbReference>
<evidence type="ECO:0000256" key="4">
    <source>
        <dbReference type="ARBA" id="ARBA00022741"/>
    </source>
</evidence>
<dbReference type="SUPFAM" id="SSF56112">
    <property type="entry name" value="Protein kinase-like (PK-like)"/>
    <property type="match status" value="1"/>
</dbReference>
<reference evidence="10 11" key="1">
    <citation type="submission" date="2019-02" db="EMBL/GenBank/DDBJ databases">
        <title>Deep-cultivation of Planctomycetes and their phenomic and genomic characterization uncovers novel biology.</title>
        <authorList>
            <person name="Wiegand S."/>
            <person name="Jogler M."/>
            <person name="Boedeker C."/>
            <person name="Pinto D."/>
            <person name="Vollmers J."/>
            <person name="Rivas-Marin E."/>
            <person name="Kohn T."/>
            <person name="Peeters S.H."/>
            <person name="Heuer A."/>
            <person name="Rast P."/>
            <person name="Oberbeckmann S."/>
            <person name="Bunk B."/>
            <person name="Jeske O."/>
            <person name="Meyerdierks A."/>
            <person name="Storesund J.E."/>
            <person name="Kallscheuer N."/>
            <person name="Luecker S."/>
            <person name="Lage O.M."/>
            <person name="Pohl T."/>
            <person name="Merkel B.J."/>
            <person name="Hornburger P."/>
            <person name="Mueller R.-W."/>
            <person name="Bruemmer F."/>
            <person name="Labrenz M."/>
            <person name="Spormann A.M."/>
            <person name="Op den Camp H."/>
            <person name="Overmann J."/>
            <person name="Amann R."/>
            <person name="Jetten M.S.M."/>
            <person name="Mascher T."/>
            <person name="Medema M.H."/>
            <person name="Devos D.P."/>
            <person name="Kaster A.-K."/>
            <person name="Ovreas L."/>
            <person name="Rohde M."/>
            <person name="Galperin M.Y."/>
            <person name="Jogler C."/>
        </authorList>
    </citation>
    <scope>NUCLEOTIDE SEQUENCE [LARGE SCALE GENOMIC DNA]</scope>
    <source>
        <strain evidence="10 11">K23_9</strain>
    </source>
</reference>
<accession>A0A517NND3</accession>
<dbReference type="PANTHER" id="PTHR43289:SF6">
    <property type="entry name" value="SERINE_THREONINE-PROTEIN KINASE NEKL-3"/>
    <property type="match status" value="1"/>
</dbReference>
<keyword evidence="11" id="KW-1185">Reference proteome</keyword>
<evidence type="ECO:0000256" key="7">
    <source>
        <dbReference type="PROSITE-ProRule" id="PRU10141"/>
    </source>
</evidence>
<feature type="transmembrane region" description="Helical" evidence="8">
    <location>
        <begin position="20"/>
        <end position="41"/>
    </location>
</feature>
<keyword evidence="6 7" id="KW-0067">ATP-binding</keyword>
<dbReference type="PANTHER" id="PTHR43289">
    <property type="entry name" value="MITOGEN-ACTIVATED PROTEIN KINASE KINASE KINASE 20-RELATED"/>
    <property type="match status" value="1"/>
</dbReference>
<dbReference type="FunFam" id="1.10.510.10:FF:000021">
    <property type="entry name" value="Serine/threonine protein kinase"/>
    <property type="match status" value="1"/>
</dbReference>
<dbReference type="InterPro" id="IPR011009">
    <property type="entry name" value="Kinase-like_dom_sf"/>
</dbReference>
<keyword evidence="8" id="KW-1133">Transmembrane helix</keyword>